<dbReference type="EMBL" id="QUQO01000001">
    <property type="protein sequence ID" value="RFB04082.1"/>
    <property type="molecule type" value="Genomic_DNA"/>
</dbReference>
<organism evidence="2 3">
    <name type="scientific">Parvularcula marina</name>
    <dbReference type="NCBI Taxonomy" id="2292771"/>
    <lineage>
        <taxon>Bacteria</taxon>
        <taxon>Pseudomonadati</taxon>
        <taxon>Pseudomonadota</taxon>
        <taxon>Alphaproteobacteria</taxon>
        <taxon>Parvularculales</taxon>
        <taxon>Parvularculaceae</taxon>
        <taxon>Parvularcula</taxon>
    </lineage>
</organism>
<dbReference type="RefSeq" id="WP_116390710.1">
    <property type="nucleotide sequence ID" value="NZ_QUQO01000001.1"/>
</dbReference>
<evidence type="ECO:0000313" key="3">
    <source>
        <dbReference type="Proteomes" id="UP000264589"/>
    </source>
</evidence>
<evidence type="ECO:0000313" key="2">
    <source>
        <dbReference type="EMBL" id="RFB04082.1"/>
    </source>
</evidence>
<evidence type="ECO:0008006" key="4">
    <source>
        <dbReference type="Google" id="ProtNLM"/>
    </source>
</evidence>
<keyword evidence="3" id="KW-1185">Reference proteome</keyword>
<feature type="chain" id="PRO_5016639140" description="Alginate export domain-containing protein" evidence="1">
    <location>
        <begin position="22"/>
        <end position="609"/>
    </location>
</feature>
<accession>A0A371RF62</accession>
<reference evidence="2 3" key="1">
    <citation type="submission" date="2018-08" db="EMBL/GenBank/DDBJ databases">
        <title>Parvularcula sp. SM1705, isolated from surface water of the South Sea China.</title>
        <authorList>
            <person name="Sun L."/>
        </authorList>
    </citation>
    <scope>NUCLEOTIDE SEQUENCE [LARGE SCALE GENOMIC DNA]</scope>
    <source>
        <strain evidence="2 3">SM1705</strain>
    </source>
</reference>
<name>A0A371RF62_9PROT</name>
<dbReference type="OrthoDB" id="244259at2"/>
<comment type="caution">
    <text evidence="2">The sequence shown here is derived from an EMBL/GenBank/DDBJ whole genome shotgun (WGS) entry which is preliminary data.</text>
</comment>
<sequence>MMDRFRLLTLAAFAVIPSACATYGHEPNPKVPDPVNAPPVDPRALEQQTEVIEAERRRPGRPVPEDEIVVLNPGAVPPPPVGAGAIVPVPDRWRLAEAIGVKEKWYDPYNQNTLKGDRPILGNDELFLVAALTSDTVIEPRTFPTPVSIQTTEEPDQLDVFGESDSFVFAQTFIPSFSLIKGMTAYKPPDLEFRLTPAIQVNYVDIKERRALFVEPSRDTERTDFYVGIQEAFVDYHIRNVSDRYDFDSVRVGVQPFNADFRGFLFQDSQLGIRFFGNRDNNRFQYNLAAFMRLEKDTNSGLNAVDEEIREDYVLAANIYRQDLPFPGMTSQATFIWNINRESDDVEIDENGFPVRPALLGNLEGREYDVGYLGYSADGRIGRINLSASVYHAFGENRDGDFVSEPTDISAWFAAVEPSIDVDWLRFRLSALYASGDSDPYDDKEEGFDAIFENPQFAGADTSYWIRQTIPYAGGGRVIAVNGRNGILNSLRSSKEQGQSNFTNPGTLLLGGGVDADVLPELRLTLNANHLWFDDTSILSATRIQGPIAEDIGYDLSASAIYRPNFIQNVVLRLSGAALVPGDGFKELFGSEEELDAYYSILFNAVLSY</sequence>
<dbReference type="AlphaFoldDB" id="A0A371RF62"/>
<evidence type="ECO:0000256" key="1">
    <source>
        <dbReference type="SAM" id="SignalP"/>
    </source>
</evidence>
<gene>
    <name evidence="2" type="ORF">DX908_01555</name>
</gene>
<dbReference type="InParanoid" id="A0A371RF62"/>
<feature type="signal peptide" evidence="1">
    <location>
        <begin position="1"/>
        <end position="21"/>
    </location>
</feature>
<keyword evidence="1" id="KW-0732">Signal</keyword>
<protein>
    <recommendedName>
        <fullName evidence="4">Alginate export domain-containing protein</fullName>
    </recommendedName>
</protein>
<proteinExistence type="predicted"/>
<dbReference type="Proteomes" id="UP000264589">
    <property type="component" value="Unassembled WGS sequence"/>
</dbReference>